<accession>A0A9P8VJL0</accession>
<comment type="caution">
    <text evidence="2">The sequence shown here is derived from an EMBL/GenBank/DDBJ whole genome shotgun (WGS) entry which is preliminary data.</text>
</comment>
<evidence type="ECO:0000313" key="2">
    <source>
        <dbReference type="EMBL" id="KAH6692418.1"/>
    </source>
</evidence>
<dbReference type="EMBL" id="JAGSXJ010000004">
    <property type="protein sequence ID" value="KAH6692418.1"/>
    <property type="molecule type" value="Genomic_DNA"/>
</dbReference>
<feature type="compositionally biased region" description="Low complexity" evidence="1">
    <location>
        <begin position="145"/>
        <end position="194"/>
    </location>
</feature>
<evidence type="ECO:0000256" key="1">
    <source>
        <dbReference type="SAM" id="MobiDB-lite"/>
    </source>
</evidence>
<evidence type="ECO:0000313" key="3">
    <source>
        <dbReference type="Proteomes" id="UP000770015"/>
    </source>
</evidence>
<dbReference type="OrthoDB" id="2530523at2759"/>
<sequence length="415" mass="46419">MAGGMTNFPMGQGMTPQQQQHFMHQRMQQQQQQAQQAAQQQAQQHMHQQQQQHPQAHPQQQQQPQSHPHQQQHTQQQQQHLQAHQQQQQQQLQAQQQQQQQQAHQQQQHQQSPHQQQQQQGGMLASTPQRPPSSTQGSMGNMPPQQLQQQHQQQHQHQQQQMAQQQQQNQQHQNQPQVGSQAQPSSNAQQSQPSTNITTPQTPTFPQGAQNVAANGTAAVATPLSPGTESKEKDKFSLMLEINQELLFESVQIQNTIQEIKKEASDGSVSDANRKSEEAALQQDYAHCMRRLQGNLSYLAALADRKGNVHVPAHPAYIAPPPWNLSIKLRKPATAPPASDAKLDPTADREERVKYIAELYHKLQALFPGVDPKTEPPQPPRPQGQPGGPQAHGQRPPGQQNTPVPQPQGPPQAMA</sequence>
<protein>
    <submittedName>
        <fullName evidence="2">Uncharacterized protein</fullName>
    </submittedName>
</protein>
<feature type="region of interest" description="Disordered" evidence="1">
    <location>
        <begin position="1"/>
        <end position="209"/>
    </location>
</feature>
<feature type="compositionally biased region" description="Low complexity" evidence="1">
    <location>
        <begin position="9"/>
        <end position="120"/>
    </location>
</feature>
<organism evidence="2 3">
    <name type="scientific">Plectosphaerella plurivora</name>
    <dbReference type="NCBI Taxonomy" id="936078"/>
    <lineage>
        <taxon>Eukaryota</taxon>
        <taxon>Fungi</taxon>
        <taxon>Dikarya</taxon>
        <taxon>Ascomycota</taxon>
        <taxon>Pezizomycotina</taxon>
        <taxon>Sordariomycetes</taxon>
        <taxon>Hypocreomycetidae</taxon>
        <taxon>Glomerellales</taxon>
        <taxon>Plectosphaerellaceae</taxon>
        <taxon>Plectosphaerella</taxon>
    </lineage>
</organism>
<keyword evidence="3" id="KW-1185">Reference proteome</keyword>
<gene>
    <name evidence="2" type="ORF">F5X68DRAFT_58426</name>
</gene>
<feature type="compositionally biased region" description="Polar residues" evidence="1">
    <location>
        <begin position="126"/>
        <end position="139"/>
    </location>
</feature>
<feature type="compositionally biased region" description="Low complexity" evidence="1">
    <location>
        <begin position="388"/>
        <end position="400"/>
    </location>
</feature>
<feature type="compositionally biased region" description="Polar residues" evidence="1">
    <location>
        <begin position="195"/>
        <end position="205"/>
    </location>
</feature>
<dbReference type="Proteomes" id="UP000770015">
    <property type="component" value="Unassembled WGS sequence"/>
</dbReference>
<name>A0A9P8VJL0_9PEZI</name>
<proteinExistence type="predicted"/>
<feature type="compositionally biased region" description="Pro residues" evidence="1">
    <location>
        <begin position="404"/>
        <end position="415"/>
    </location>
</feature>
<feature type="region of interest" description="Disordered" evidence="1">
    <location>
        <begin position="366"/>
        <end position="415"/>
    </location>
</feature>
<dbReference type="AlphaFoldDB" id="A0A9P8VJL0"/>
<reference evidence="2" key="1">
    <citation type="journal article" date="2021" name="Nat. Commun.">
        <title>Genetic determinants of endophytism in the Arabidopsis root mycobiome.</title>
        <authorList>
            <person name="Mesny F."/>
            <person name="Miyauchi S."/>
            <person name="Thiergart T."/>
            <person name="Pickel B."/>
            <person name="Atanasova L."/>
            <person name="Karlsson M."/>
            <person name="Huettel B."/>
            <person name="Barry K.W."/>
            <person name="Haridas S."/>
            <person name="Chen C."/>
            <person name="Bauer D."/>
            <person name="Andreopoulos W."/>
            <person name="Pangilinan J."/>
            <person name="LaButti K."/>
            <person name="Riley R."/>
            <person name="Lipzen A."/>
            <person name="Clum A."/>
            <person name="Drula E."/>
            <person name="Henrissat B."/>
            <person name="Kohler A."/>
            <person name="Grigoriev I.V."/>
            <person name="Martin F.M."/>
            <person name="Hacquard S."/>
        </authorList>
    </citation>
    <scope>NUCLEOTIDE SEQUENCE</scope>
    <source>
        <strain evidence="2">MPI-SDFR-AT-0117</strain>
    </source>
</reference>